<dbReference type="PANTHER" id="PTHR43312">
    <property type="entry name" value="D-THREO-ALDOSE 1-DEHYDROGENASE"/>
    <property type="match status" value="1"/>
</dbReference>
<evidence type="ECO:0000313" key="3">
    <source>
        <dbReference type="Proteomes" id="UP000248557"/>
    </source>
</evidence>
<dbReference type="CDD" id="cd19096">
    <property type="entry name" value="AKR_Fe-S_oxidoreductase"/>
    <property type="match status" value="1"/>
</dbReference>
<dbReference type="Gene3D" id="3.20.20.100">
    <property type="entry name" value="NADP-dependent oxidoreductase domain"/>
    <property type="match status" value="1"/>
</dbReference>
<dbReference type="PANTHER" id="PTHR43312:SF2">
    <property type="entry name" value="OXIDOREDUCTASE"/>
    <property type="match status" value="1"/>
</dbReference>
<proteinExistence type="predicted"/>
<name>A0A328PZ15_9EURY</name>
<dbReference type="GO" id="GO:0016491">
    <property type="term" value="F:oxidoreductase activity"/>
    <property type="evidence" value="ECO:0007669"/>
    <property type="project" value="InterPro"/>
</dbReference>
<protein>
    <submittedName>
        <fullName evidence="2">Fe-S oxidoreductase</fullName>
    </submittedName>
</protein>
<evidence type="ECO:0000313" key="2">
    <source>
        <dbReference type="EMBL" id="RAP03182.1"/>
    </source>
</evidence>
<dbReference type="InterPro" id="IPR017896">
    <property type="entry name" value="4Fe4S_Fe-S-bd"/>
</dbReference>
<dbReference type="InterPro" id="IPR036812">
    <property type="entry name" value="NAD(P)_OxRdtase_dom_sf"/>
</dbReference>
<dbReference type="PROSITE" id="PS51379">
    <property type="entry name" value="4FE4S_FER_2"/>
    <property type="match status" value="1"/>
</dbReference>
<dbReference type="Proteomes" id="UP000248557">
    <property type="component" value="Unassembled WGS sequence"/>
</dbReference>
<sequence>MKKMGFGLMRLPQTDKDKPETINQEQVNKMTELFLEKGYTYFDTAYPYHNGKSEIALKEALKNHHRESYIVADKLPIFAITKEEEVEPIFKEQLERCGVEYFDYYLLHNISPFSEAGYIDVDSYKFLKQQKDAGKIKKLGFSSHGDAKYIEKYLQKYPDMDFIQLQINYLDWESQTIESKKCYEVAKKHDLEVIVMEPLKGGFLANIPEDANDLIKKFNPTLTPVELALRFVANLDNVFMVLCGVSSYKQMEENIEIFENMQPLSKEELDLIKQVSELINSKITVPCTKCNYCINECPVNINIPYVFDLYNSEKLLNEDGFTTYQVTYINYMKNKKNGPASACIDCGKCVEKCPQQINIPQVMKDVVESLENKPM</sequence>
<dbReference type="Pfam" id="PF00248">
    <property type="entry name" value="Aldo_ket_red"/>
    <property type="match status" value="1"/>
</dbReference>
<dbReference type="Pfam" id="PF13237">
    <property type="entry name" value="Fer4_10"/>
    <property type="match status" value="1"/>
</dbReference>
<dbReference type="RefSeq" id="WP_112149490.1">
    <property type="nucleotide sequence ID" value="NZ_CAUHHK010000003.1"/>
</dbReference>
<dbReference type="PRINTS" id="PR00069">
    <property type="entry name" value="ALDKETRDTASE"/>
</dbReference>
<dbReference type="InterPro" id="IPR023210">
    <property type="entry name" value="NADP_OxRdtase_dom"/>
</dbReference>
<dbReference type="Gene3D" id="3.30.70.20">
    <property type="match status" value="1"/>
</dbReference>
<dbReference type="SUPFAM" id="SSF54862">
    <property type="entry name" value="4Fe-4S ferredoxins"/>
    <property type="match status" value="1"/>
</dbReference>
<dbReference type="SUPFAM" id="SSF51430">
    <property type="entry name" value="NAD(P)-linked oxidoreductase"/>
    <property type="match status" value="1"/>
</dbReference>
<dbReference type="AlphaFoldDB" id="A0A328PZ15"/>
<feature type="domain" description="4Fe-4S ferredoxin-type" evidence="1">
    <location>
        <begin position="332"/>
        <end position="365"/>
    </location>
</feature>
<dbReference type="InterPro" id="IPR053135">
    <property type="entry name" value="AKR2_Oxidoreductase"/>
</dbReference>
<dbReference type="InterPro" id="IPR017900">
    <property type="entry name" value="4Fe4S_Fe_S_CS"/>
</dbReference>
<dbReference type="InterPro" id="IPR020471">
    <property type="entry name" value="AKR"/>
</dbReference>
<dbReference type="EMBL" id="NGJK01000035">
    <property type="protein sequence ID" value="RAP03182.1"/>
    <property type="molecule type" value="Genomic_DNA"/>
</dbReference>
<accession>A0A328PZ15</accession>
<dbReference type="PROSITE" id="PS00198">
    <property type="entry name" value="4FE4S_FER_1"/>
    <property type="match status" value="1"/>
</dbReference>
<organism evidence="2 3">
    <name type="scientific">Methanosphaera stadtmanae</name>
    <dbReference type="NCBI Taxonomy" id="2317"/>
    <lineage>
        <taxon>Archaea</taxon>
        <taxon>Methanobacteriati</taxon>
        <taxon>Methanobacteriota</taxon>
        <taxon>Methanomada group</taxon>
        <taxon>Methanobacteria</taxon>
        <taxon>Methanobacteriales</taxon>
        <taxon>Methanobacteriaceae</taxon>
        <taxon>Methanosphaera</taxon>
    </lineage>
</organism>
<reference evidence="2 3" key="1">
    <citation type="submission" date="2017-05" db="EMBL/GenBank/DDBJ databases">
        <title>Host range expansion of the Methanosphaera genus to humans and monogastric animals involves recent and extensive reduction in genome content.</title>
        <authorList>
            <person name="Hoedt E.C."/>
            <person name="Volmer J.G."/>
            <person name="Parks D.H."/>
            <person name="Rosewarne C.P."/>
            <person name="Denman S.E."/>
            <person name="Mcsweeney C.S."/>
            <person name="O Cuiv P."/>
            <person name="Hugenholtz P."/>
            <person name="Tyson G.W."/>
            <person name="Morrison M."/>
        </authorList>
    </citation>
    <scope>NUCLEOTIDE SEQUENCE [LARGE SCALE GENOMIC DNA]</scope>
    <source>
        <strain evidence="2 3">PA5</strain>
    </source>
</reference>
<comment type="caution">
    <text evidence="2">The sequence shown here is derived from an EMBL/GenBank/DDBJ whole genome shotgun (WGS) entry which is preliminary data.</text>
</comment>
<evidence type="ECO:0000259" key="1">
    <source>
        <dbReference type="PROSITE" id="PS51379"/>
    </source>
</evidence>
<gene>
    <name evidence="2" type="ORF">CA615_03640</name>
</gene>